<dbReference type="PANTHER" id="PTHR30388:SF6">
    <property type="entry name" value="XANTHINE DEHYDROGENASE SUBUNIT A-RELATED"/>
    <property type="match status" value="1"/>
</dbReference>
<dbReference type="Proteomes" id="UP000199317">
    <property type="component" value="Unassembled WGS sequence"/>
</dbReference>
<dbReference type="InterPro" id="IPR014308">
    <property type="entry name" value="Xanthine_DH_XdhC"/>
</dbReference>
<feature type="domain" description="XdhC- CoxI" evidence="1">
    <location>
        <begin position="16"/>
        <end position="81"/>
    </location>
</feature>
<dbReference type="AlphaFoldDB" id="A0A1H0KNB7"/>
<dbReference type="InterPro" id="IPR052698">
    <property type="entry name" value="MoCofactor_Util/Proc"/>
</dbReference>
<protein>
    <submittedName>
        <fullName evidence="3">Xanthine dehydrogenase accessory factor</fullName>
    </submittedName>
</protein>
<proteinExistence type="predicted"/>
<sequence length="278" mass="28862">MALTPALHALIQGLAARPACLVEVESIQGSVPRERGAWMAVFADGPLLGTIGGGRLEWDAVREARARLDAPGPAAPPVVRFALGPSLGQCCGGVVHLRFTRVEAADRAALATRLAPARAPVALFGAGHVGHALARVLAPLPFELTWIDSRDGVFPPDAEAGGAHCEHSEPVHAAVPGLAPGSRVLIMSFSHAEDLDVVAACLARQRARADLPFLGLIGSRTKWATFSHRLQARGFGAQELAHVTCPIGLPDIAGKEPEVIAVSVAAQLLATLPPTPLG</sequence>
<evidence type="ECO:0000259" key="1">
    <source>
        <dbReference type="Pfam" id="PF02625"/>
    </source>
</evidence>
<keyword evidence="4" id="KW-1185">Reference proteome</keyword>
<evidence type="ECO:0000313" key="3">
    <source>
        <dbReference type="EMBL" id="SDO57419.1"/>
    </source>
</evidence>
<organism evidence="3 4">
    <name type="scientific">Paracidovorax cattleyae</name>
    <dbReference type="NCBI Taxonomy" id="80868"/>
    <lineage>
        <taxon>Bacteria</taxon>
        <taxon>Pseudomonadati</taxon>
        <taxon>Pseudomonadota</taxon>
        <taxon>Betaproteobacteria</taxon>
        <taxon>Burkholderiales</taxon>
        <taxon>Comamonadaceae</taxon>
        <taxon>Paracidovorax</taxon>
    </lineage>
</organism>
<dbReference type="OrthoDB" id="61481at2"/>
<dbReference type="Pfam" id="PF13478">
    <property type="entry name" value="XdhC_C"/>
    <property type="match status" value="1"/>
</dbReference>
<reference evidence="4" key="1">
    <citation type="submission" date="2016-10" db="EMBL/GenBank/DDBJ databases">
        <authorList>
            <person name="Varghese N."/>
            <person name="Submissions S."/>
        </authorList>
    </citation>
    <scope>NUCLEOTIDE SEQUENCE [LARGE SCALE GENOMIC DNA]</scope>
    <source>
        <strain evidence="4">DSM 17101</strain>
    </source>
</reference>
<dbReference type="Pfam" id="PF02625">
    <property type="entry name" value="XdhC_CoxI"/>
    <property type="match status" value="1"/>
</dbReference>
<dbReference type="PANTHER" id="PTHR30388">
    <property type="entry name" value="ALDEHYDE OXIDOREDUCTASE MOLYBDENUM COFACTOR ASSEMBLY PROTEIN"/>
    <property type="match status" value="1"/>
</dbReference>
<dbReference type="InterPro" id="IPR027051">
    <property type="entry name" value="XdhC_Rossmann_dom"/>
</dbReference>
<dbReference type="EMBL" id="FNJL01000001">
    <property type="protein sequence ID" value="SDO57419.1"/>
    <property type="molecule type" value="Genomic_DNA"/>
</dbReference>
<evidence type="ECO:0000313" key="4">
    <source>
        <dbReference type="Proteomes" id="UP000199317"/>
    </source>
</evidence>
<gene>
    <name evidence="3" type="ORF">SAMN04489708_101295</name>
</gene>
<name>A0A1H0KNB7_9BURK</name>
<evidence type="ECO:0000259" key="2">
    <source>
        <dbReference type="Pfam" id="PF13478"/>
    </source>
</evidence>
<accession>A0A1H0KNB7</accession>
<dbReference type="NCBIfam" id="TIGR02964">
    <property type="entry name" value="xanthine_xdhC"/>
    <property type="match status" value="1"/>
</dbReference>
<dbReference type="RefSeq" id="WP_092831957.1">
    <property type="nucleotide sequence ID" value="NZ_FNJL01000001.1"/>
</dbReference>
<dbReference type="Gene3D" id="3.40.50.720">
    <property type="entry name" value="NAD(P)-binding Rossmann-like Domain"/>
    <property type="match status" value="1"/>
</dbReference>
<feature type="domain" description="XdhC Rossmann" evidence="2">
    <location>
        <begin position="122"/>
        <end position="268"/>
    </location>
</feature>
<dbReference type="InterPro" id="IPR003777">
    <property type="entry name" value="XdhC_CoxI"/>
</dbReference>